<dbReference type="InterPro" id="IPR004363">
    <property type="entry name" value="Methylgl_synth"/>
</dbReference>
<dbReference type="InterPro" id="IPR045540">
    <property type="entry name" value="YegS/DAGK_C"/>
</dbReference>
<evidence type="ECO:0000313" key="3">
    <source>
        <dbReference type="EMBL" id="HIX19414.1"/>
    </source>
</evidence>
<dbReference type="Proteomes" id="UP000823964">
    <property type="component" value="Unassembled WGS sequence"/>
</dbReference>
<dbReference type="InterPro" id="IPR017438">
    <property type="entry name" value="ATP-NAD_kinase_N"/>
</dbReference>
<dbReference type="GO" id="GO:0005829">
    <property type="term" value="C:cytosol"/>
    <property type="evidence" value="ECO:0007669"/>
    <property type="project" value="TreeGrafter"/>
</dbReference>
<dbReference type="SUPFAM" id="SSF111331">
    <property type="entry name" value="NAD kinase/diacylglycerol kinase-like"/>
    <property type="match status" value="1"/>
</dbReference>
<feature type="domain" description="DAGKc" evidence="2">
    <location>
        <begin position="45"/>
        <end position="172"/>
    </location>
</feature>
<dbReference type="PROSITE" id="PS50146">
    <property type="entry name" value="DAGK"/>
    <property type="match status" value="1"/>
</dbReference>
<evidence type="ECO:0000259" key="2">
    <source>
        <dbReference type="PROSITE" id="PS50146"/>
    </source>
</evidence>
<evidence type="ECO:0000313" key="4">
    <source>
        <dbReference type="Proteomes" id="UP000823964"/>
    </source>
</evidence>
<dbReference type="GO" id="GO:0008929">
    <property type="term" value="F:methylglyoxal synthase activity"/>
    <property type="evidence" value="ECO:0007669"/>
    <property type="project" value="InterPro"/>
</dbReference>
<dbReference type="Gene3D" id="2.60.200.40">
    <property type="match status" value="1"/>
</dbReference>
<comment type="caution">
    <text evidence="3">The sequence shown here is derived from an EMBL/GenBank/DDBJ whole genome shotgun (WGS) entry which is preliminary data.</text>
</comment>
<organism evidence="3 4">
    <name type="scientific">Candidatus Akkermansia intestinigallinarum</name>
    <dbReference type="NCBI Taxonomy" id="2838431"/>
    <lineage>
        <taxon>Bacteria</taxon>
        <taxon>Pseudomonadati</taxon>
        <taxon>Verrucomicrobiota</taxon>
        <taxon>Verrucomicrobiia</taxon>
        <taxon>Verrucomicrobiales</taxon>
        <taxon>Akkermansiaceae</taxon>
        <taxon>Akkermansia</taxon>
    </lineage>
</organism>
<reference evidence="3" key="1">
    <citation type="journal article" date="2021" name="PeerJ">
        <title>Extensive microbial diversity within the chicken gut microbiome revealed by metagenomics and culture.</title>
        <authorList>
            <person name="Gilroy R."/>
            <person name="Ravi A."/>
            <person name="Getino M."/>
            <person name="Pursley I."/>
            <person name="Horton D.L."/>
            <person name="Alikhan N.F."/>
            <person name="Baker D."/>
            <person name="Gharbi K."/>
            <person name="Hall N."/>
            <person name="Watson M."/>
            <person name="Adriaenssens E.M."/>
            <person name="Foster-Nyarko E."/>
            <person name="Jarju S."/>
            <person name="Secka A."/>
            <person name="Antonio M."/>
            <person name="Oren A."/>
            <person name="Chaudhuri R.R."/>
            <person name="La Ragione R."/>
            <person name="Hildebrand F."/>
            <person name="Pallen M.J."/>
        </authorList>
    </citation>
    <scope>NUCLEOTIDE SEQUENCE</scope>
    <source>
        <strain evidence="3">14975</strain>
    </source>
</reference>
<dbReference type="Gene3D" id="3.40.50.10330">
    <property type="entry name" value="Probable inorganic polyphosphate/atp-NAD kinase, domain 1"/>
    <property type="match status" value="1"/>
</dbReference>
<evidence type="ECO:0000256" key="1">
    <source>
        <dbReference type="SAM" id="MobiDB-lite"/>
    </source>
</evidence>
<sequence>MNKALPSEEPPRLVEETTRLGEEASRPGEEANPAFEVAGGAMPPLPEHPVPLLLNTRAGSLFRSGLRKWLSAHEGYFRLISSDSPEQMSRQALDLAERGEPVVAAAGGDGTLKTVARGLLDTPTALGILPSGTMNVFARELGIGSRRFDIALEAIMGQTRKKVDIFTVNGEPFLQMAGFGPDARVVELITPNMKRFLGAASHLITALRVATEHHAVITLALPGGEEIIGTQLILGNGKRYGGEARLFADAACDDGLLDAVMIQQESMGIVIEIISSMMQLGGTNRNTSQATQFCQLQEGVISAESKLAYQLDGDYVGTLRPTEEAIIAKLPSPLTVCAPEHPIPATAIGRILAHPAVIALKERLSRLRDI</sequence>
<dbReference type="InterPro" id="IPR001206">
    <property type="entry name" value="Diacylglycerol_kinase_cat_dom"/>
</dbReference>
<gene>
    <name evidence="3" type="ORF">H9862_02280</name>
</gene>
<dbReference type="Pfam" id="PF19279">
    <property type="entry name" value="YegS_C"/>
    <property type="match status" value="1"/>
</dbReference>
<name>A0A9D2AGI8_9BACT</name>
<dbReference type="SMART" id="SM00046">
    <property type="entry name" value="DAGKc"/>
    <property type="match status" value="1"/>
</dbReference>
<dbReference type="EMBL" id="DXFQ01000037">
    <property type="protein sequence ID" value="HIX19414.1"/>
    <property type="molecule type" value="Genomic_DNA"/>
</dbReference>
<dbReference type="GO" id="GO:0019242">
    <property type="term" value="P:methylglyoxal biosynthetic process"/>
    <property type="evidence" value="ECO:0007669"/>
    <property type="project" value="InterPro"/>
</dbReference>
<dbReference type="GO" id="GO:0016301">
    <property type="term" value="F:kinase activity"/>
    <property type="evidence" value="ECO:0007669"/>
    <property type="project" value="InterPro"/>
</dbReference>
<dbReference type="InterPro" id="IPR016064">
    <property type="entry name" value="NAD/diacylglycerol_kinase_sf"/>
</dbReference>
<feature type="compositionally biased region" description="Basic and acidic residues" evidence="1">
    <location>
        <begin position="9"/>
        <end position="29"/>
    </location>
</feature>
<feature type="region of interest" description="Disordered" evidence="1">
    <location>
        <begin position="1"/>
        <end position="30"/>
    </location>
</feature>
<dbReference type="Pfam" id="PF00781">
    <property type="entry name" value="DAGK_cat"/>
    <property type="match status" value="1"/>
</dbReference>
<reference evidence="3" key="2">
    <citation type="submission" date="2021-04" db="EMBL/GenBank/DDBJ databases">
        <authorList>
            <person name="Gilroy R."/>
        </authorList>
    </citation>
    <scope>NUCLEOTIDE SEQUENCE</scope>
    <source>
        <strain evidence="3">14975</strain>
    </source>
</reference>
<dbReference type="PANTHER" id="PTHR30492">
    <property type="entry name" value="METHYLGLYOXAL SYNTHASE"/>
    <property type="match status" value="1"/>
</dbReference>
<accession>A0A9D2AGI8</accession>
<dbReference type="AlphaFoldDB" id="A0A9D2AGI8"/>
<proteinExistence type="predicted"/>
<protein>
    <recommendedName>
        <fullName evidence="2">DAGKc domain-containing protein</fullName>
    </recommendedName>
</protein>
<dbReference type="PANTHER" id="PTHR30492:SF0">
    <property type="entry name" value="METHYLGLYOXAL SYNTHASE"/>
    <property type="match status" value="1"/>
</dbReference>